<dbReference type="AlphaFoldDB" id="A0AAU9NSI5"/>
<dbReference type="Proteomes" id="UP001157418">
    <property type="component" value="Unassembled WGS sequence"/>
</dbReference>
<accession>A0AAU9NSI5</accession>
<sequence>MSVPRLLVFLSSRPWFILYPRRFRYVSRPVGRLYRHYVWDLDIEAQMDRWNKALTGVADLKGKDANGRLEVELIDEIVNDIFRRLRISSSVLKQKKGTENVLGLTLDMRMLEKEKLHGSRLKQWIGSFSKDKRADFLNERRVVAGTLFIKKKKTEIQMYYEFGIFSTIYGGQEMPNWITDRNMGPSISFTIPSSPNNLTGLNFSYKVPNIKTSKCISELSLKGSLAYWRMAPRPKDSIKLQLQMKLHHDPLFL</sequence>
<evidence type="ECO:0000313" key="2">
    <source>
        <dbReference type="Proteomes" id="UP001157418"/>
    </source>
</evidence>
<evidence type="ECO:0000313" key="1">
    <source>
        <dbReference type="EMBL" id="CAH1440580.1"/>
    </source>
</evidence>
<protein>
    <submittedName>
        <fullName evidence="1">Uncharacterized protein</fullName>
    </submittedName>
</protein>
<name>A0AAU9NSI5_9ASTR</name>
<reference evidence="1 2" key="1">
    <citation type="submission" date="2022-01" db="EMBL/GenBank/DDBJ databases">
        <authorList>
            <person name="Xiong W."/>
            <person name="Schranz E."/>
        </authorList>
    </citation>
    <scope>NUCLEOTIDE SEQUENCE [LARGE SCALE GENOMIC DNA]</scope>
</reference>
<dbReference type="InterPro" id="IPR035897">
    <property type="entry name" value="Toll_tir_struct_dom_sf"/>
</dbReference>
<organism evidence="1 2">
    <name type="scientific">Lactuca virosa</name>
    <dbReference type="NCBI Taxonomy" id="75947"/>
    <lineage>
        <taxon>Eukaryota</taxon>
        <taxon>Viridiplantae</taxon>
        <taxon>Streptophyta</taxon>
        <taxon>Embryophyta</taxon>
        <taxon>Tracheophyta</taxon>
        <taxon>Spermatophyta</taxon>
        <taxon>Magnoliopsida</taxon>
        <taxon>eudicotyledons</taxon>
        <taxon>Gunneridae</taxon>
        <taxon>Pentapetalae</taxon>
        <taxon>asterids</taxon>
        <taxon>campanulids</taxon>
        <taxon>Asterales</taxon>
        <taxon>Asteraceae</taxon>
        <taxon>Cichorioideae</taxon>
        <taxon>Cichorieae</taxon>
        <taxon>Lactucinae</taxon>
        <taxon>Lactuca</taxon>
    </lineage>
</organism>
<keyword evidence="2" id="KW-1185">Reference proteome</keyword>
<dbReference type="EMBL" id="CAKMRJ010005412">
    <property type="protein sequence ID" value="CAH1440580.1"/>
    <property type="molecule type" value="Genomic_DNA"/>
</dbReference>
<comment type="caution">
    <text evidence="1">The sequence shown here is derived from an EMBL/GenBank/DDBJ whole genome shotgun (WGS) entry which is preliminary data.</text>
</comment>
<dbReference type="Gene3D" id="3.40.50.10140">
    <property type="entry name" value="Toll/interleukin-1 receptor homology (TIR) domain"/>
    <property type="match status" value="1"/>
</dbReference>
<proteinExistence type="predicted"/>
<gene>
    <name evidence="1" type="ORF">LVIROSA_LOCUS26706</name>
</gene>